<evidence type="ECO:0000313" key="3">
    <source>
        <dbReference type="Proteomes" id="UP000199048"/>
    </source>
</evidence>
<accession>A0A1I4TX39</accession>
<dbReference type="EMBL" id="FOTK01000060">
    <property type="protein sequence ID" value="SFM81358.1"/>
    <property type="molecule type" value="Genomic_DNA"/>
</dbReference>
<keyword evidence="1" id="KW-0732">Signal</keyword>
<feature type="chain" id="PRO_5011459114" description="PA14 domain-containing protein" evidence="1">
    <location>
        <begin position="23"/>
        <end position="169"/>
    </location>
</feature>
<dbReference type="AlphaFoldDB" id="A0A1I4TX39"/>
<feature type="signal peptide" evidence="1">
    <location>
        <begin position="1"/>
        <end position="22"/>
    </location>
</feature>
<dbReference type="STRING" id="582667.SAMN05192568_10606"/>
<reference evidence="3" key="1">
    <citation type="submission" date="2016-10" db="EMBL/GenBank/DDBJ databases">
        <authorList>
            <person name="Varghese N."/>
            <person name="Submissions S."/>
        </authorList>
    </citation>
    <scope>NUCLEOTIDE SEQUENCE [LARGE SCALE GENOMIC DNA]</scope>
    <source>
        <strain evidence="3">BL36</strain>
    </source>
</reference>
<evidence type="ECO:0008006" key="4">
    <source>
        <dbReference type="Google" id="ProtNLM"/>
    </source>
</evidence>
<organism evidence="2 3">
    <name type="scientific">Methylobacterium pseudosasicola</name>
    <dbReference type="NCBI Taxonomy" id="582667"/>
    <lineage>
        <taxon>Bacteria</taxon>
        <taxon>Pseudomonadati</taxon>
        <taxon>Pseudomonadota</taxon>
        <taxon>Alphaproteobacteria</taxon>
        <taxon>Hyphomicrobiales</taxon>
        <taxon>Methylobacteriaceae</taxon>
        <taxon>Methylobacterium</taxon>
    </lineage>
</organism>
<keyword evidence="3" id="KW-1185">Reference proteome</keyword>
<proteinExistence type="predicted"/>
<sequence length="169" mass="17132">MIFSRAILAAGLVAISASAAMAEDAPACASFAWSMVREQTAFAAPNLSALASGSALPSEAGAAQLTLKPAAEIALPVPSERPAKPDTFSGFVTTTVPAAGTYQVTLSDEAWIDVSQDGSSTLKPTSISGKAGCPGVRKSVRFALDAGPVTIEISRAAGPQIKLDLLKAE</sequence>
<dbReference type="Proteomes" id="UP000199048">
    <property type="component" value="Unassembled WGS sequence"/>
</dbReference>
<dbReference type="OrthoDB" id="7376020at2"/>
<evidence type="ECO:0000313" key="2">
    <source>
        <dbReference type="EMBL" id="SFM81358.1"/>
    </source>
</evidence>
<protein>
    <recommendedName>
        <fullName evidence="4">PA14 domain-containing protein</fullName>
    </recommendedName>
</protein>
<name>A0A1I4TX39_9HYPH</name>
<evidence type="ECO:0000256" key="1">
    <source>
        <dbReference type="SAM" id="SignalP"/>
    </source>
</evidence>
<gene>
    <name evidence="2" type="ORF">SAMN05192568_10606</name>
</gene>
<dbReference type="RefSeq" id="WP_092046467.1">
    <property type="nucleotide sequence ID" value="NZ_FOTK01000060.1"/>
</dbReference>